<evidence type="ECO:0000313" key="1">
    <source>
        <dbReference type="EMBL" id="RAL59236.1"/>
    </source>
</evidence>
<dbReference type="Proteomes" id="UP000249056">
    <property type="component" value="Unassembled WGS sequence"/>
</dbReference>
<reference evidence="1 2" key="1">
    <citation type="submission" date="2018-06" db="EMBL/GenBank/DDBJ databases">
        <title>Genome Sequence of the Brown Rot Fungal Pathogen Monilinia fructigena.</title>
        <authorList>
            <person name="Landi L."/>
            <person name="De Miccolis Angelini R.M."/>
            <person name="Pollastro S."/>
            <person name="Abate D."/>
            <person name="Faretra F."/>
            <person name="Romanazzi G."/>
        </authorList>
    </citation>
    <scope>NUCLEOTIDE SEQUENCE [LARGE SCALE GENOMIC DNA]</scope>
    <source>
        <strain evidence="1 2">Mfrg269</strain>
    </source>
</reference>
<dbReference type="AlphaFoldDB" id="A0A395IGC1"/>
<protein>
    <submittedName>
        <fullName evidence="1">Uncharacterized protein</fullName>
    </submittedName>
</protein>
<comment type="caution">
    <text evidence="1">The sequence shown here is derived from an EMBL/GenBank/DDBJ whole genome shotgun (WGS) entry which is preliminary data.</text>
</comment>
<proteinExistence type="predicted"/>
<evidence type="ECO:0000313" key="2">
    <source>
        <dbReference type="Proteomes" id="UP000249056"/>
    </source>
</evidence>
<dbReference type="OrthoDB" id="4156714at2759"/>
<name>A0A395IGC1_9HELO</name>
<sequence>MDLAVDSQAIAFTKSSARYLFNKNPDMEKKLRSLYQQAADLSYHLWTRRTTLKISTRGDLNPLFDVEDPKMTLHSTVKEDTENKLTGQPIALFVHPMHMIELYGTEEGEDYENSLIFAPAEVWLYHPLRQEGP</sequence>
<gene>
    <name evidence="1" type="ORF">DID88_006951</name>
</gene>
<accession>A0A395IGC1</accession>
<organism evidence="1 2">
    <name type="scientific">Monilinia fructigena</name>
    <dbReference type="NCBI Taxonomy" id="38457"/>
    <lineage>
        <taxon>Eukaryota</taxon>
        <taxon>Fungi</taxon>
        <taxon>Dikarya</taxon>
        <taxon>Ascomycota</taxon>
        <taxon>Pezizomycotina</taxon>
        <taxon>Leotiomycetes</taxon>
        <taxon>Helotiales</taxon>
        <taxon>Sclerotiniaceae</taxon>
        <taxon>Monilinia</taxon>
    </lineage>
</organism>
<keyword evidence="2" id="KW-1185">Reference proteome</keyword>
<dbReference type="EMBL" id="QKRW01000056">
    <property type="protein sequence ID" value="RAL59236.1"/>
    <property type="molecule type" value="Genomic_DNA"/>
</dbReference>